<name>A0A5B3H5Y3_9BACT</name>
<protein>
    <submittedName>
        <fullName evidence="1">Uncharacterized protein</fullName>
    </submittedName>
</protein>
<organism evidence="1 2">
    <name type="scientific">Alistipes onderdonkii</name>
    <dbReference type="NCBI Taxonomy" id="328813"/>
    <lineage>
        <taxon>Bacteria</taxon>
        <taxon>Pseudomonadati</taxon>
        <taxon>Bacteroidota</taxon>
        <taxon>Bacteroidia</taxon>
        <taxon>Bacteroidales</taxon>
        <taxon>Rikenellaceae</taxon>
        <taxon>Alistipes</taxon>
    </lineage>
</organism>
<evidence type="ECO:0000313" key="2">
    <source>
        <dbReference type="Proteomes" id="UP000322940"/>
    </source>
</evidence>
<proteinExistence type="predicted"/>
<reference evidence="1 2" key="1">
    <citation type="journal article" date="2019" name="Nat. Med.">
        <title>A library of human gut bacterial isolates paired with longitudinal multiomics data enables mechanistic microbiome research.</title>
        <authorList>
            <person name="Poyet M."/>
            <person name="Groussin M."/>
            <person name="Gibbons S.M."/>
            <person name="Avila-Pacheco J."/>
            <person name="Jiang X."/>
            <person name="Kearney S.M."/>
            <person name="Perrotta A.R."/>
            <person name="Berdy B."/>
            <person name="Zhao S."/>
            <person name="Lieberman T.D."/>
            <person name="Swanson P.K."/>
            <person name="Smith M."/>
            <person name="Roesemann S."/>
            <person name="Alexander J.E."/>
            <person name="Rich S.A."/>
            <person name="Livny J."/>
            <person name="Vlamakis H."/>
            <person name="Clish C."/>
            <person name="Bullock K."/>
            <person name="Deik A."/>
            <person name="Scott J."/>
            <person name="Pierce K.A."/>
            <person name="Xavier R.J."/>
            <person name="Alm E.J."/>
        </authorList>
    </citation>
    <scope>NUCLEOTIDE SEQUENCE [LARGE SCALE GENOMIC DNA]</scope>
    <source>
        <strain evidence="1 2">BIOML-A266</strain>
    </source>
</reference>
<sequence length="105" mass="11640">MARQGYISEFMNGGRILSHGKIENLADGFSLPNDALFSIYIRPKYSSSTVDAVLSVKCYQDDEFSDAPVVLNDWSPMAIKAIAPNADFLNTHDLYWGAGTYVEKV</sequence>
<comment type="caution">
    <text evidence="1">The sequence shown here is derived from an EMBL/GenBank/DDBJ whole genome shotgun (WGS) entry which is preliminary data.</text>
</comment>
<dbReference type="AlphaFoldDB" id="A0A5B3H5Y3"/>
<dbReference type="GeneID" id="73803012"/>
<dbReference type="EMBL" id="VVXH01000001">
    <property type="protein sequence ID" value="KAA2381303.1"/>
    <property type="molecule type" value="Genomic_DNA"/>
</dbReference>
<gene>
    <name evidence="1" type="ORF">F2Y10_02130</name>
</gene>
<dbReference type="Proteomes" id="UP000322940">
    <property type="component" value="Unassembled WGS sequence"/>
</dbReference>
<dbReference type="RefSeq" id="WP_004328675.1">
    <property type="nucleotide sequence ID" value="NZ_JADMQE010000005.1"/>
</dbReference>
<accession>A0A5B3H5Y3</accession>
<evidence type="ECO:0000313" key="1">
    <source>
        <dbReference type="EMBL" id="KAA2381303.1"/>
    </source>
</evidence>